<evidence type="ECO:0000256" key="1">
    <source>
        <dbReference type="SAM" id="SignalP"/>
    </source>
</evidence>
<dbReference type="KEGG" id="cmr:Cycma_1968"/>
<dbReference type="Proteomes" id="UP000001635">
    <property type="component" value="Chromosome"/>
</dbReference>
<keyword evidence="1" id="KW-0732">Signal</keyword>
<gene>
    <name evidence="2" type="ordered locus">Cycma_1968</name>
</gene>
<dbReference type="EMBL" id="CP002955">
    <property type="protein sequence ID" value="AEL25715.1"/>
    <property type="molecule type" value="Genomic_DNA"/>
</dbReference>
<name>G0IZQ1_CYCMS</name>
<proteinExistence type="predicted"/>
<dbReference type="HOGENOM" id="CLU_521493_0_0_10"/>
<organism evidence="2 3">
    <name type="scientific">Cyclobacterium marinum (strain ATCC 25205 / DSM 745 / LMG 13164 / NCIMB 1802)</name>
    <name type="common">Flectobacillus marinus</name>
    <dbReference type="NCBI Taxonomy" id="880070"/>
    <lineage>
        <taxon>Bacteria</taxon>
        <taxon>Pseudomonadati</taxon>
        <taxon>Bacteroidota</taxon>
        <taxon>Cytophagia</taxon>
        <taxon>Cytophagales</taxon>
        <taxon>Cyclobacteriaceae</taxon>
        <taxon>Cyclobacterium</taxon>
    </lineage>
</organism>
<evidence type="ECO:0000313" key="3">
    <source>
        <dbReference type="Proteomes" id="UP000001635"/>
    </source>
</evidence>
<sequence length="522" mass="59849">MKNNLLLFIFLLLAFPSMAQKGNNYSISLYDAFKTGEREIPEQYVGSNEKGHYFLYSEGKFGNGLSSLVKFNNGFQPTTEAIQLTHFDEKEGVSEVSLGIIERGDKLLNITSKSTKTYRKYFAKTIDLNGFQITSEKEILNLSIEGVNMKKTYVSFVLATDSSAVGLFYTFPTKPKEFRKYGLIVFDNDFNKIDAFTYQFPFSKNEFVIMGGTLLNKKEMILLTADLSQVPLSRNSKKIPDYGYKIVQLNQGNSKTIGEVPNDNKWLNSLGLRIDGSKIKLVGLYSNVGRYDAHGTFFHQIDQSNPGETIHQLEPFDQELLDQHSEISNLENLSKKRIRKHSELAYYIPKSIMNYDDGAILMVAEETFNLSQYITTYYSQNLLAIHFDKEGNRKWTRMIKKDNSKNNTWIYSSYLVLKDSTDFHLIYNGNRKNLQKDHLVRNNAFINEEDESVVVATISKEGNVSQKVVTNFLQTQGFRIRPKLSSKLNENEVLLFSQKPSNVKNQRFILLKLKKNMPPISD</sequence>
<dbReference type="RefSeq" id="WP_014020010.1">
    <property type="nucleotide sequence ID" value="NC_015914.1"/>
</dbReference>
<dbReference type="AlphaFoldDB" id="G0IZQ1"/>
<accession>G0IZQ1</accession>
<feature type="chain" id="PRO_5003401428" evidence="1">
    <location>
        <begin position="20"/>
        <end position="522"/>
    </location>
</feature>
<evidence type="ECO:0000313" key="2">
    <source>
        <dbReference type="EMBL" id="AEL25715.1"/>
    </source>
</evidence>
<feature type="signal peptide" evidence="1">
    <location>
        <begin position="1"/>
        <end position="19"/>
    </location>
</feature>
<reference evidence="3" key="1">
    <citation type="submission" date="2011-07" db="EMBL/GenBank/DDBJ databases">
        <title>The complete genome of Cyclobacterium marinum DSM 745.</title>
        <authorList>
            <person name="Lucas S."/>
            <person name="Han J."/>
            <person name="Lapidus A."/>
            <person name="Bruce D."/>
            <person name="Goodwin L."/>
            <person name="Pitluck S."/>
            <person name="Peters L."/>
            <person name="Kyrpides N."/>
            <person name="Mavromatis K."/>
            <person name="Ivanova N."/>
            <person name="Ovchinnikova G."/>
            <person name="Chertkov O."/>
            <person name="Detter J.C."/>
            <person name="Tapia R."/>
            <person name="Han C."/>
            <person name="Land M."/>
            <person name="Hauser L."/>
            <person name="Markowitz V."/>
            <person name="Cheng J.-F."/>
            <person name="Hugenholtz P."/>
            <person name="Woyke T."/>
            <person name="Wu D."/>
            <person name="Tindall B."/>
            <person name="Schuetze A."/>
            <person name="Brambilla E."/>
            <person name="Klenk H.-P."/>
            <person name="Eisen J.A."/>
        </authorList>
    </citation>
    <scope>NUCLEOTIDE SEQUENCE [LARGE SCALE GENOMIC DNA]</scope>
    <source>
        <strain evidence="3">ATCC 25205 / DSM 745 / LMG 13164 / NCIMB 1802</strain>
    </source>
</reference>
<dbReference type="OrthoDB" id="1397207at2"/>
<protein>
    <submittedName>
        <fullName evidence="2">Uncharacterized protein</fullName>
    </submittedName>
</protein>
<keyword evidence="3" id="KW-1185">Reference proteome</keyword>